<dbReference type="InterPro" id="IPR019826">
    <property type="entry name" value="Carboxylesterase_B_AS"/>
</dbReference>
<protein>
    <recommendedName>
        <fullName evidence="3">Carboxylic ester hydrolase</fullName>
        <ecNumber evidence="3">3.1.1.-</ecNumber>
    </recommendedName>
</protein>
<gene>
    <name evidence="5" type="ORF">BDV95DRAFT_602586</name>
</gene>
<dbReference type="InterPro" id="IPR019819">
    <property type="entry name" value="Carboxylesterase_B_CS"/>
</dbReference>
<keyword evidence="6" id="KW-1185">Reference proteome</keyword>
<evidence type="ECO:0000313" key="5">
    <source>
        <dbReference type="EMBL" id="KAF2876612.1"/>
    </source>
</evidence>
<evidence type="ECO:0000256" key="2">
    <source>
        <dbReference type="ARBA" id="ARBA00022801"/>
    </source>
</evidence>
<evidence type="ECO:0000313" key="6">
    <source>
        <dbReference type="Proteomes" id="UP000481861"/>
    </source>
</evidence>
<dbReference type="PANTHER" id="PTHR43918:SF4">
    <property type="entry name" value="CARBOXYLIC ESTER HYDROLASE"/>
    <property type="match status" value="1"/>
</dbReference>
<dbReference type="Proteomes" id="UP000481861">
    <property type="component" value="Unassembled WGS sequence"/>
</dbReference>
<dbReference type="PROSITE" id="PS00941">
    <property type="entry name" value="CARBOXYLESTERASE_B_2"/>
    <property type="match status" value="1"/>
</dbReference>
<dbReference type="InterPro" id="IPR002018">
    <property type="entry name" value="CarbesteraseB"/>
</dbReference>
<evidence type="ECO:0000259" key="4">
    <source>
        <dbReference type="Pfam" id="PF00135"/>
    </source>
</evidence>
<dbReference type="OrthoDB" id="408631at2759"/>
<dbReference type="Gene3D" id="3.40.50.1820">
    <property type="entry name" value="alpha/beta hydrolase"/>
    <property type="match status" value="2"/>
</dbReference>
<dbReference type="SUPFAM" id="SSF53474">
    <property type="entry name" value="alpha/beta-Hydrolases"/>
    <property type="match status" value="1"/>
</dbReference>
<evidence type="ECO:0000256" key="3">
    <source>
        <dbReference type="RuleBase" id="RU361235"/>
    </source>
</evidence>
<dbReference type="Pfam" id="PF00135">
    <property type="entry name" value="COesterase"/>
    <property type="match status" value="2"/>
</dbReference>
<organism evidence="5 6">
    <name type="scientific">Massariosphaeria phaeospora</name>
    <dbReference type="NCBI Taxonomy" id="100035"/>
    <lineage>
        <taxon>Eukaryota</taxon>
        <taxon>Fungi</taxon>
        <taxon>Dikarya</taxon>
        <taxon>Ascomycota</taxon>
        <taxon>Pezizomycotina</taxon>
        <taxon>Dothideomycetes</taxon>
        <taxon>Pleosporomycetidae</taxon>
        <taxon>Pleosporales</taxon>
        <taxon>Pleosporales incertae sedis</taxon>
        <taxon>Massariosphaeria</taxon>
    </lineage>
</organism>
<dbReference type="GO" id="GO:0052689">
    <property type="term" value="F:carboxylic ester hydrolase activity"/>
    <property type="evidence" value="ECO:0007669"/>
    <property type="project" value="TreeGrafter"/>
</dbReference>
<sequence length="495" mass="53853">MKNYAIAAAAFGVGAVGHTMGHVSSSHPTATIDGGVIIGTVSSVPGAAISVNQFLGIPFASAPAGTLRFAPPRPTAWSQPLDTTAFKPACIQVFSPYGTRNFVQDVFSSPRPDESEDCLYINVFAPNKSCNATAEEPLPVLYWLYGGGLVFGNAGQPMYDGSHFAALEHVVVVTVNYRTNLFGFPIAPDIKNLTERNLGLLDQRAGLEWVQHNIRAFGGDPDRVTIFGQSAGSLSVDVLLTSEWPKDDTPADKLRYAQENSISFGTPAGDDKILACDPRLRRETGRFAQVPVIGGSNVDDGSYYGAKIGPDIDRYFNSVFPNETELKASILGVYNLNPAEGRVDNCTRLGQIHTDWNFKCPAVFLSNSSTRYVPTYRYLFNATFPNQRLTSLPDLLWPISTQGAYHQSEVPIVFSTYDRTGATEEQKALSDTMRSAWARFARDPGSPPIEGWEVAGVDGLRVMDFGVDEAGGVKMVTDRTGNCAAWKDFILRKHL</sequence>
<comment type="caution">
    <text evidence="5">The sequence shown here is derived from an EMBL/GenBank/DDBJ whole genome shotgun (WGS) entry which is preliminary data.</text>
</comment>
<comment type="similarity">
    <text evidence="1 3">Belongs to the type-B carboxylesterase/lipase family.</text>
</comment>
<evidence type="ECO:0000256" key="1">
    <source>
        <dbReference type="ARBA" id="ARBA00005964"/>
    </source>
</evidence>
<keyword evidence="2 3" id="KW-0378">Hydrolase</keyword>
<proteinExistence type="inferred from homology"/>
<dbReference type="EC" id="3.1.1.-" evidence="3"/>
<accession>A0A7C8IHC4</accession>
<dbReference type="InterPro" id="IPR029058">
    <property type="entry name" value="AB_hydrolase_fold"/>
</dbReference>
<dbReference type="InterPro" id="IPR050654">
    <property type="entry name" value="AChE-related_enzymes"/>
</dbReference>
<dbReference type="EMBL" id="JAADJZ010000003">
    <property type="protein sequence ID" value="KAF2876612.1"/>
    <property type="molecule type" value="Genomic_DNA"/>
</dbReference>
<dbReference type="AlphaFoldDB" id="A0A7C8IHC4"/>
<feature type="domain" description="Carboxylesterase type B" evidence="4">
    <location>
        <begin position="28"/>
        <end position="246"/>
    </location>
</feature>
<dbReference type="PANTHER" id="PTHR43918">
    <property type="entry name" value="ACETYLCHOLINESTERASE"/>
    <property type="match status" value="1"/>
</dbReference>
<dbReference type="PROSITE" id="PS00122">
    <property type="entry name" value="CARBOXYLESTERASE_B_1"/>
    <property type="match status" value="1"/>
</dbReference>
<reference evidence="5 6" key="1">
    <citation type="submission" date="2020-01" db="EMBL/GenBank/DDBJ databases">
        <authorList>
            <consortium name="DOE Joint Genome Institute"/>
            <person name="Haridas S."/>
            <person name="Albert R."/>
            <person name="Binder M."/>
            <person name="Bloem J."/>
            <person name="Labutti K."/>
            <person name="Salamov A."/>
            <person name="Andreopoulos B."/>
            <person name="Baker S.E."/>
            <person name="Barry K."/>
            <person name="Bills G."/>
            <person name="Bluhm B.H."/>
            <person name="Cannon C."/>
            <person name="Castanera R."/>
            <person name="Culley D.E."/>
            <person name="Daum C."/>
            <person name="Ezra D."/>
            <person name="Gonzalez J.B."/>
            <person name="Henrissat B."/>
            <person name="Kuo A."/>
            <person name="Liang C."/>
            <person name="Lipzen A."/>
            <person name="Lutzoni F."/>
            <person name="Magnuson J."/>
            <person name="Mondo S."/>
            <person name="Nolan M."/>
            <person name="Ohm R."/>
            <person name="Pangilinan J."/>
            <person name="Park H.-J.H."/>
            <person name="Ramirez L."/>
            <person name="Alfaro M."/>
            <person name="Sun H."/>
            <person name="Tritt A."/>
            <person name="Yoshinaga Y."/>
            <person name="Zwiers L.-H.L."/>
            <person name="Turgeon B.G."/>
            <person name="Goodwin S.B."/>
            <person name="Spatafora J.W."/>
            <person name="Crous P.W."/>
            <person name="Grigoriev I.V."/>
        </authorList>
    </citation>
    <scope>NUCLEOTIDE SEQUENCE [LARGE SCALE GENOMIC DNA]</scope>
    <source>
        <strain evidence="5 6">CBS 611.86</strain>
    </source>
</reference>
<feature type="domain" description="Carboxylesterase type B" evidence="4">
    <location>
        <begin position="258"/>
        <end position="443"/>
    </location>
</feature>
<name>A0A7C8IHC4_9PLEO</name>